<accession>A0A372ZU30</accession>
<evidence type="ECO:0000259" key="2">
    <source>
        <dbReference type="PROSITE" id="PS51746"/>
    </source>
</evidence>
<dbReference type="Proteomes" id="UP000263377">
    <property type="component" value="Unassembled WGS sequence"/>
</dbReference>
<evidence type="ECO:0000313" key="3">
    <source>
        <dbReference type="EMBL" id="RGD59379.1"/>
    </source>
</evidence>
<feature type="region of interest" description="Disordered" evidence="1">
    <location>
        <begin position="1"/>
        <end position="24"/>
    </location>
</feature>
<dbReference type="EMBL" id="QVIG01000001">
    <property type="protein sequence ID" value="RGD59379.1"/>
    <property type="molecule type" value="Genomic_DNA"/>
</dbReference>
<sequence>MSNSTFAFAVGPDGEQDEIPNPPEPTGRWEILLRNLGADYSSLPVGRYTMHCRNREAEEAANWHGQQMWSGIAGGGRAPFFRGPVLVTGRRRPDGTYADLTRADVDRLSGAADLTRWVHPEGPSIGGAQLRGQRDKQCDALAVHRDRNSGVWAFVVCDGVGDTGEAAAFARYAAPRLAYVASELGSPGDAIRQVRAELPDWYRRSGVTDGTTSTAVLATWHPDWDEVRIAWAGDSRVWALSPSGRSELVTEDHNMAAVKRSLGMPVGRWDHNRLLADVGYGDIEERTVHRDLVDALVLCTDGAYHPLEKNDATGAAIDGYSYVTLDHFLAKSTAGDLVADAVSRAVAEARMSRHGERADNATALVAALPKL</sequence>
<dbReference type="SUPFAM" id="SSF81606">
    <property type="entry name" value="PP2C-like"/>
    <property type="match status" value="1"/>
</dbReference>
<organism evidence="3 4">
    <name type="scientific">Kitasatospora xanthocidica</name>
    <dbReference type="NCBI Taxonomy" id="83382"/>
    <lineage>
        <taxon>Bacteria</taxon>
        <taxon>Bacillati</taxon>
        <taxon>Actinomycetota</taxon>
        <taxon>Actinomycetes</taxon>
        <taxon>Kitasatosporales</taxon>
        <taxon>Streptomycetaceae</taxon>
        <taxon>Kitasatospora</taxon>
    </lineage>
</organism>
<dbReference type="AlphaFoldDB" id="A0A372ZU30"/>
<proteinExistence type="predicted"/>
<dbReference type="InterPro" id="IPR001932">
    <property type="entry name" value="PPM-type_phosphatase-like_dom"/>
</dbReference>
<gene>
    <name evidence="3" type="ORF">DR950_17705</name>
</gene>
<evidence type="ECO:0000313" key="4">
    <source>
        <dbReference type="Proteomes" id="UP000263377"/>
    </source>
</evidence>
<comment type="caution">
    <text evidence="3">The sequence shown here is derived from an EMBL/GenBank/DDBJ whole genome shotgun (WGS) entry which is preliminary data.</text>
</comment>
<name>A0A372ZU30_9ACTN</name>
<reference evidence="3 4" key="1">
    <citation type="submission" date="2018-08" db="EMBL/GenBank/DDBJ databases">
        <title>Diversity &amp; Physiological Properties of Lignin-Decomposing Actinobacteria from Soil.</title>
        <authorList>
            <person name="Roh S.G."/>
            <person name="Kim S.B."/>
        </authorList>
    </citation>
    <scope>NUCLEOTIDE SEQUENCE [LARGE SCALE GENOMIC DNA]</scope>
    <source>
        <strain evidence="3 4">MMS17-GH009</strain>
    </source>
</reference>
<feature type="domain" description="PPM-type phosphatase" evidence="2">
    <location>
        <begin position="124"/>
        <end position="368"/>
    </location>
</feature>
<dbReference type="InterPro" id="IPR036457">
    <property type="entry name" value="PPM-type-like_dom_sf"/>
</dbReference>
<dbReference type="PROSITE" id="PS51746">
    <property type="entry name" value="PPM_2"/>
    <property type="match status" value="1"/>
</dbReference>
<dbReference type="Pfam" id="PF07228">
    <property type="entry name" value="SpoIIE"/>
    <property type="match status" value="1"/>
</dbReference>
<dbReference type="SMART" id="SM00332">
    <property type="entry name" value="PP2Cc"/>
    <property type="match status" value="1"/>
</dbReference>
<dbReference type="Gene3D" id="3.60.40.10">
    <property type="entry name" value="PPM-type phosphatase domain"/>
    <property type="match status" value="1"/>
</dbReference>
<protein>
    <recommendedName>
        <fullName evidence="2">PPM-type phosphatase domain-containing protein</fullName>
    </recommendedName>
</protein>
<dbReference type="RefSeq" id="WP_117487577.1">
    <property type="nucleotide sequence ID" value="NZ_QVIG01000001.1"/>
</dbReference>
<evidence type="ECO:0000256" key="1">
    <source>
        <dbReference type="SAM" id="MobiDB-lite"/>
    </source>
</evidence>
<keyword evidence="4" id="KW-1185">Reference proteome</keyword>